<feature type="transmembrane region" description="Helical" evidence="6">
    <location>
        <begin position="443"/>
        <end position="463"/>
    </location>
</feature>
<feature type="transmembrane region" description="Helical" evidence="6">
    <location>
        <begin position="119"/>
        <end position="136"/>
    </location>
</feature>
<evidence type="ECO:0000256" key="4">
    <source>
        <dbReference type="ARBA" id="ARBA00022989"/>
    </source>
</evidence>
<name>A0A7W8M478_9FIRM</name>
<dbReference type="RefSeq" id="WP_183770263.1">
    <property type="nucleotide sequence ID" value="NZ_JACHFW010000001.1"/>
</dbReference>
<feature type="transmembrane region" description="Helical" evidence="6">
    <location>
        <begin position="286"/>
        <end position="303"/>
    </location>
</feature>
<feature type="transmembrane region" description="Helical" evidence="6">
    <location>
        <begin position="204"/>
        <end position="222"/>
    </location>
</feature>
<comment type="caution">
    <text evidence="7">The sequence shown here is derived from an EMBL/GenBank/DDBJ whole genome shotgun (WGS) entry which is preliminary data.</text>
</comment>
<feature type="transmembrane region" description="Helical" evidence="6">
    <location>
        <begin position="165"/>
        <end position="184"/>
    </location>
</feature>
<keyword evidence="3 6" id="KW-0812">Transmembrane</keyword>
<feature type="transmembrane region" description="Helical" evidence="6">
    <location>
        <begin position="356"/>
        <end position="376"/>
    </location>
</feature>
<proteinExistence type="predicted"/>
<keyword evidence="5 6" id="KW-0472">Membrane</keyword>
<gene>
    <name evidence="7" type="ORF">HNP82_000100</name>
</gene>
<evidence type="ECO:0000256" key="2">
    <source>
        <dbReference type="ARBA" id="ARBA00022475"/>
    </source>
</evidence>
<feature type="transmembrane region" description="Helical" evidence="6">
    <location>
        <begin position="142"/>
        <end position="158"/>
    </location>
</feature>
<evidence type="ECO:0000313" key="7">
    <source>
        <dbReference type="EMBL" id="MBB5263006.1"/>
    </source>
</evidence>
<dbReference type="InterPro" id="IPR051679">
    <property type="entry name" value="DASS-Related_Transporters"/>
</dbReference>
<evidence type="ECO:0000256" key="3">
    <source>
        <dbReference type="ARBA" id="ARBA00022692"/>
    </source>
</evidence>
<feature type="transmembrane region" description="Helical" evidence="6">
    <location>
        <begin position="258"/>
        <end position="280"/>
    </location>
</feature>
<organism evidence="7 8">
    <name type="scientific">Catenibacillus scindens</name>
    <dbReference type="NCBI Taxonomy" id="673271"/>
    <lineage>
        <taxon>Bacteria</taxon>
        <taxon>Bacillati</taxon>
        <taxon>Bacillota</taxon>
        <taxon>Clostridia</taxon>
        <taxon>Lachnospirales</taxon>
        <taxon>Lachnospiraceae</taxon>
        <taxon>Catenibacillus</taxon>
    </lineage>
</organism>
<dbReference type="Proteomes" id="UP000543642">
    <property type="component" value="Unassembled WGS sequence"/>
</dbReference>
<feature type="transmembrane region" description="Helical" evidence="6">
    <location>
        <begin position="315"/>
        <end position="336"/>
    </location>
</feature>
<dbReference type="EMBL" id="JACHFW010000001">
    <property type="protein sequence ID" value="MBB5263006.1"/>
    <property type="molecule type" value="Genomic_DNA"/>
</dbReference>
<protein>
    <submittedName>
        <fullName evidence="7">Putative ion transporter superfamily protein YfcC</fullName>
    </submittedName>
</protein>
<evidence type="ECO:0000256" key="6">
    <source>
        <dbReference type="SAM" id="Phobius"/>
    </source>
</evidence>
<keyword evidence="2" id="KW-1003">Cell membrane</keyword>
<reference evidence="7 8" key="1">
    <citation type="submission" date="2020-08" db="EMBL/GenBank/DDBJ databases">
        <title>Genomic Encyclopedia of Type Strains, Phase IV (KMG-IV): sequencing the most valuable type-strain genomes for metagenomic binning, comparative biology and taxonomic classification.</title>
        <authorList>
            <person name="Goeker M."/>
        </authorList>
    </citation>
    <scope>NUCLEOTIDE SEQUENCE [LARGE SCALE GENOMIC DNA]</scope>
    <source>
        <strain evidence="7 8">DSM 106146</strain>
    </source>
</reference>
<dbReference type="InterPro" id="IPR018385">
    <property type="entry name" value="C4_dicarb_anaerob_car-like"/>
</dbReference>
<dbReference type="PANTHER" id="PTHR43652:SF6">
    <property type="entry name" value="ARGININE REPRESSOR"/>
    <property type="match status" value="1"/>
</dbReference>
<sequence>MRQEKMKRGFKLPHVYIILMFMMLLVVILSWIIPSGAYERVLDSDTGREIINPDNFSYVEQSNPITFMNFFEAIYNGFVSGASIMGTLFISSGIIYILEVSGAFGAGIQKILKHTKGKEFSVVVIFYTIFVVFGVLGYGEAAYPFYPLAVTIGLALGYDRVVGAGLAIVGSTVGFTCGMLNMFTTGVAQQLVGLPMFSGMGMRAVGLVVFYIIGFFGLFFYCKKIKKTPEKSIVRDEYLTQKAEDFQENDQKMTLPRVLGLIAFLVVIIIQGIGAVGFGWSFPQIAALYVIFGFVLAVIFRIGPSRVCTIFTQGATRVFSAAFAIGLANAVVALMNQAQILDTLVYHMSGFLNGKSAIVTLLIIYVFVTLFNFFVVSGSGKAVIVMPILQPLGNILHINQQVLVLAYQYGDGITNSFWPGSAMVGLSMCNLGYGEWIRFCWKIYVSMMVAAFVLVIIANAIGYGPF</sequence>
<feature type="transmembrane region" description="Helical" evidence="6">
    <location>
        <begin position="12"/>
        <end position="33"/>
    </location>
</feature>
<accession>A0A7W8M478</accession>
<comment type="subcellular location">
    <subcellularLocation>
        <location evidence="1">Cell membrane</location>
        <topology evidence="1">Multi-pass membrane protein</topology>
    </subcellularLocation>
</comment>
<evidence type="ECO:0000256" key="1">
    <source>
        <dbReference type="ARBA" id="ARBA00004651"/>
    </source>
</evidence>
<evidence type="ECO:0000313" key="8">
    <source>
        <dbReference type="Proteomes" id="UP000543642"/>
    </source>
</evidence>
<dbReference type="Pfam" id="PF03606">
    <property type="entry name" value="DcuC"/>
    <property type="match status" value="1"/>
</dbReference>
<dbReference type="GO" id="GO:0005886">
    <property type="term" value="C:plasma membrane"/>
    <property type="evidence" value="ECO:0007669"/>
    <property type="project" value="UniProtKB-SubCell"/>
</dbReference>
<evidence type="ECO:0000256" key="5">
    <source>
        <dbReference type="ARBA" id="ARBA00023136"/>
    </source>
</evidence>
<dbReference type="AlphaFoldDB" id="A0A7W8M478"/>
<keyword evidence="8" id="KW-1185">Reference proteome</keyword>
<keyword evidence="4 6" id="KW-1133">Transmembrane helix</keyword>
<dbReference type="PANTHER" id="PTHR43652">
    <property type="entry name" value="BASIC AMINO ACID ANTIPORTER YFCC-RELATED"/>
    <property type="match status" value="1"/>
</dbReference>
<feature type="transmembrane region" description="Helical" evidence="6">
    <location>
        <begin position="73"/>
        <end position="98"/>
    </location>
</feature>